<dbReference type="Proteomes" id="UP000028537">
    <property type="component" value="Unassembled WGS sequence"/>
</dbReference>
<dbReference type="InterPro" id="IPR037181">
    <property type="entry name" value="SUFU_N"/>
</dbReference>
<dbReference type="InterPro" id="IPR020941">
    <property type="entry name" value="SUFU-like_domain"/>
</dbReference>
<dbReference type="OrthoDB" id="404012at2"/>
<dbReference type="eggNOG" id="COG4859">
    <property type="taxonomic scope" value="Bacteria"/>
</dbReference>
<gene>
    <name evidence="2" type="ORF">UDIV_6220</name>
</gene>
<dbReference type="SUPFAM" id="SSF103359">
    <property type="entry name" value="Suppressor of Fused, N-terminal domain"/>
    <property type="match status" value="1"/>
</dbReference>
<accession>A0A084EWM9</accession>
<protein>
    <recommendedName>
        <fullName evidence="1">Suppressor of fused-like domain-containing protein</fullName>
    </recommendedName>
</protein>
<comment type="caution">
    <text evidence="2">The sequence shown here is derived from an EMBL/GenBank/DDBJ whole genome shotgun (WGS) entry which is preliminary data.</text>
</comment>
<dbReference type="EMBL" id="JFDP01000080">
    <property type="protein sequence ID" value="KEZ22371.1"/>
    <property type="molecule type" value="Genomic_DNA"/>
</dbReference>
<organism evidence="2 3">
    <name type="scientific">Ureaplasma diversum NCTC 246</name>
    <dbReference type="NCBI Taxonomy" id="1188241"/>
    <lineage>
        <taxon>Bacteria</taxon>
        <taxon>Bacillati</taxon>
        <taxon>Mycoplasmatota</taxon>
        <taxon>Mycoplasmoidales</taxon>
        <taxon>Mycoplasmoidaceae</taxon>
        <taxon>Ureaplasma</taxon>
    </lineage>
</organism>
<evidence type="ECO:0000313" key="2">
    <source>
        <dbReference type="EMBL" id="KEZ22371.1"/>
    </source>
</evidence>
<dbReference type="Pfam" id="PF05076">
    <property type="entry name" value="SUFU"/>
    <property type="match status" value="1"/>
</dbReference>
<sequence length="201" mass="23804">MVKRFAYSAKEKQIIHDHISKEYGPATKIIYLSENQREVPIEYDLLVIYKKDMVILMTFGLGSFVSHNHDEHTNERTEIFMELQADWDCNDPKQIWPIHFIISIAKYSYYNHLTLKWQQIFVNNDYFNESNKIAGVLDLSWYDNNSLACNVDNEFSVSFYQIMIITDTELLFSHKNGVHKLMDYFDDGKTRIVNLDRKSLI</sequence>
<proteinExistence type="predicted"/>
<evidence type="ECO:0000313" key="3">
    <source>
        <dbReference type="Proteomes" id="UP000028537"/>
    </source>
</evidence>
<dbReference type="AlphaFoldDB" id="A0A084EWM9"/>
<evidence type="ECO:0000259" key="1">
    <source>
        <dbReference type="Pfam" id="PF05076"/>
    </source>
</evidence>
<feature type="domain" description="Suppressor of fused-like" evidence="1">
    <location>
        <begin position="43"/>
        <end position="198"/>
    </location>
</feature>
<reference evidence="2 3" key="1">
    <citation type="submission" date="2014-02" db="EMBL/GenBank/DDBJ databases">
        <title>Genome sequence of Ureaplasma diversum strain 246.</title>
        <authorList>
            <person name="Sirand-Pugnet P."/>
            <person name="Breton M."/>
            <person name="Dordet-Frisoni E."/>
            <person name="Baranowski E."/>
            <person name="Barre A."/>
            <person name="Couture C."/>
            <person name="Dupuy V."/>
            <person name="Gaurivaud P."/>
            <person name="Jacob D."/>
            <person name="Lemaitre C."/>
            <person name="Manso-Silvan L."/>
            <person name="Nikolski M."/>
            <person name="Nouvel L.-X."/>
            <person name="Poumarat F."/>
            <person name="Tardy F."/>
            <person name="Thebault P."/>
            <person name="Theil S."/>
            <person name="Citti C."/>
            <person name="Thiaucourt F."/>
            <person name="Blanchard A."/>
        </authorList>
    </citation>
    <scope>NUCLEOTIDE SEQUENCE [LARGE SCALE GENOMIC DNA]</scope>
    <source>
        <strain evidence="2 3">NCTC 246</strain>
    </source>
</reference>
<name>A0A084EWM9_9BACT</name>
<keyword evidence="3" id="KW-1185">Reference proteome</keyword>
<dbReference type="RefSeq" id="WP_038103362.1">
    <property type="nucleotide sequence ID" value="NZ_JFDP01000080.1"/>
</dbReference>